<evidence type="ECO:0000313" key="3">
    <source>
        <dbReference type="Proteomes" id="UP000517712"/>
    </source>
</evidence>
<comment type="caution">
    <text evidence="2">The sequence shown here is derived from an EMBL/GenBank/DDBJ whole genome shotgun (WGS) entry which is preliminary data.</text>
</comment>
<gene>
    <name evidence="2" type="ORF">HD600_002519</name>
</gene>
<dbReference type="EMBL" id="JACHMU010000001">
    <property type="protein sequence ID" value="MBB5744022.1"/>
    <property type="molecule type" value="Genomic_DNA"/>
</dbReference>
<dbReference type="RefSeq" id="WP_184284063.1">
    <property type="nucleotide sequence ID" value="NZ_BAAAPG010000001.1"/>
</dbReference>
<evidence type="ECO:0000313" key="2">
    <source>
        <dbReference type="EMBL" id="MBB5744022.1"/>
    </source>
</evidence>
<keyword evidence="1" id="KW-0812">Transmembrane</keyword>
<protein>
    <submittedName>
        <fullName evidence="2">Uncharacterized protein</fullName>
    </submittedName>
</protein>
<dbReference type="Proteomes" id="UP000517712">
    <property type="component" value="Unassembled WGS sequence"/>
</dbReference>
<feature type="transmembrane region" description="Helical" evidence="1">
    <location>
        <begin position="21"/>
        <end position="40"/>
    </location>
</feature>
<organism evidence="2 3">
    <name type="scientific">Microbacterium ginsengiterrae</name>
    <dbReference type="NCBI Taxonomy" id="546115"/>
    <lineage>
        <taxon>Bacteria</taxon>
        <taxon>Bacillati</taxon>
        <taxon>Actinomycetota</taxon>
        <taxon>Actinomycetes</taxon>
        <taxon>Micrococcales</taxon>
        <taxon>Microbacteriaceae</taxon>
        <taxon>Microbacterium</taxon>
    </lineage>
</organism>
<keyword evidence="1" id="KW-1133">Transmembrane helix</keyword>
<proteinExistence type="predicted"/>
<name>A0A7W9CE87_9MICO</name>
<reference evidence="2 3" key="1">
    <citation type="submission" date="2020-08" db="EMBL/GenBank/DDBJ databases">
        <title>Sequencing the genomes of 1000 actinobacteria strains.</title>
        <authorList>
            <person name="Klenk H.-P."/>
        </authorList>
    </citation>
    <scope>NUCLEOTIDE SEQUENCE [LARGE SCALE GENOMIC DNA]</scope>
    <source>
        <strain evidence="2 3">DSM 24823</strain>
    </source>
</reference>
<keyword evidence="1" id="KW-0472">Membrane</keyword>
<dbReference type="AlphaFoldDB" id="A0A7W9CE87"/>
<keyword evidence="3" id="KW-1185">Reference proteome</keyword>
<accession>A0A7W9CE87</accession>
<evidence type="ECO:0000256" key="1">
    <source>
        <dbReference type="SAM" id="Phobius"/>
    </source>
</evidence>
<sequence length="218" mass="23369">MTVVVDARAGRTNSLRSAGSVLAIAVMTFLLSGCFVIPLLDDRSPFDDPFGASTREVDAAAPQVQSALDGVDPRGGAWSFEAEPWADRTCEGRCHLHVRVTIRPVQFDLDDLTDADRAVTVPADVLRDVLTAVVPVGEETSVDIRVRGDEGIEVPADVSAYLTFPPIADLGPAVTELFGPVPEYGLDAEKYRIDEDLGEYTVIAHTRDTSGVLEAMGL</sequence>